<evidence type="ECO:0000313" key="2">
    <source>
        <dbReference type="EMBL" id="NOH15287.1"/>
    </source>
</evidence>
<name>A0A7Y3V7J9_CLOCO</name>
<protein>
    <submittedName>
        <fullName evidence="2">HNH endonuclease</fullName>
    </submittedName>
</protein>
<feature type="domain" description="HNH nuclease" evidence="1">
    <location>
        <begin position="23"/>
        <end position="71"/>
    </location>
</feature>
<organism evidence="2 3">
    <name type="scientific">Clostridium cochlearium</name>
    <dbReference type="NCBI Taxonomy" id="1494"/>
    <lineage>
        <taxon>Bacteria</taxon>
        <taxon>Bacillati</taxon>
        <taxon>Bacillota</taxon>
        <taxon>Clostridia</taxon>
        <taxon>Eubacteriales</taxon>
        <taxon>Clostridiaceae</taxon>
        <taxon>Clostridium</taxon>
    </lineage>
</organism>
<keyword evidence="2" id="KW-0540">Nuclease</keyword>
<proteinExistence type="predicted"/>
<evidence type="ECO:0000259" key="1">
    <source>
        <dbReference type="Pfam" id="PF13391"/>
    </source>
</evidence>
<keyword evidence="2" id="KW-0378">Hydrolase</keyword>
<dbReference type="EMBL" id="JABFIF010000002">
    <property type="protein sequence ID" value="NOH15287.1"/>
    <property type="molecule type" value="Genomic_DNA"/>
</dbReference>
<evidence type="ECO:0000313" key="3">
    <source>
        <dbReference type="Proteomes" id="UP000528432"/>
    </source>
</evidence>
<sequence>MKKGTTRSNACERRVTKLCGKYRICGINDERFLIASYIKPWSISNDNEKLNDNNGILLCSNNDILFDKGYIF</sequence>
<keyword evidence="2" id="KW-0255">Endonuclease</keyword>
<dbReference type="Pfam" id="PF13391">
    <property type="entry name" value="HNH_2"/>
    <property type="match status" value="1"/>
</dbReference>
<dbReference type="GO" id="GO:0004519">
    <property type="term" value="F:endonuclease activity"/>
    <property type="evidence" value="ECO:0007669"/>
    <property type="project" value="UniProtKB-KW"/>
</dbReference>
<dbReference type="AlphaFoldDB" id="A0A7Y3V7J9"/>
<comment type="caution">
    <text evidence="2">The sequence shown here is derived from an EMBL/GenBank/DDBJ whole genome shotgun (WGS) entry which is preliminary data.</text>
</comment>
<dbReference type="InterPro" id="IPR003615">
    <property type="entry name" value="HNH_nuc"/>
</dbReference>
<reference evidence="2 3" key="1">
    <citation type="submission" date="2020-05" db="EMBL/GenBank/DDBJ databases">
        <title>Draft genome sequence of Clostridium cochlearium strain AGROS13 isolated from a sheep dairy farm in New Zealand.</title>
        <authorList>
            <person name="Gupta T.B."/>
            <person name="Jauregui R."/>
            <person name="Risson A.N."/>
            <person name="Brightwell G."/>
            <person name="Maclean P."/>
        </authorList>
    </citation>
    <scope>NUCLEOTIDE SEQUENCE [LARGE SCALE GENOMIC DNA]</scope>
    <source>
        <strain evidence="2 3">AGROS13</strain>
    </source>
</reference>
<gene>
    <name evidence="2" type="ORF">HMJ28_02570</name>
</gene>
<accession>A0A7Y3V7J9</accession>
<dbReference type="Proteomes" id="UP000528432">
    <property type="component" value="Unassembled WGS sequence"/>
</dbReference>